<feature type="region of interest" description="Disordered" evidence="1">
    <location>
        <begin position="33"/>
        <end position="54"/>
    </location>
</feature>
<keyword evidence="3" id="KW-1185">Reference proteome</keyword>
<dbReference type="PANTHER" id="PTHR46060:SF1">
    <property type="entry name" value="MARINER MOS1 TRANSPOSASE-LIKE PROTEIN"/>
    <property type="match status" value="1"/>
</dbReference>
<dbReference type="AlphaFoldDB" id="A0A2J7PVY3"/>
<dbReference type="InterPro" id="IPR036397">
    <property type="entry name" value="RNaseH_sf"/>
</dbReference>
<dbReference type="GO" id="GO:0003676">
    <property type="term" value="F:nucleic acid binding"/>
    <property type="evidence" value="ECO:0007669"/>
    <property type="project" value="InterPro"/>
</dbReference>
<proteinExistence type="predicted"/>
<reference evidence="2 3" key="1">
    <citation type="submission" date="2017-12" db="EMBL/GenBank/DDBJ databases">
        <title>Hemimetabolous genomes reveal molecular basis of termite eusociality.</title>
        <authorList>
            <person name="Harrison M.C."/>
            <person name="Jongepier E."/>
            <person name="Robertson H.M."/>
            <person name="Arning N."/>
            <person name="Bitard-Feildel T."/>
            <person name="Chao H."/>
            <person name="Childers C.P."/>
            <person name="Dinh H."/>
            <person name="Doddapaneni H."/>
            <person name="Dugan S."/>
            <person name="Gowin J."/>
            <person name="Greiner C."/>
            <person name="Han Y."/>
            <person name="Hu H."/>
            <person name="Hughes D.S.T."/>
            <person name="Huylmans A.-K."/>
            <person name="Kemena C."/>
            <person name="Kremer L.P.M."/>
            <person name="Lee S.L."/>
            <person name="Lopez-Ezquerra A."/>
            <person name="Mallet L."/>
            <person name="Monroy-Kuhn J.M."/>
            <person name="Moser A."/>
            <person name="Murali S.C."/>
            <person name="Muzny D.M."/>
            <person name="Otani S."/>
            <person name="Piulachs M.-D."/>
            <person name="Poelchau M."/>
            <person name="Qu J."/>
            <person name="Schaub F."/>
            <person name="Wada-Katsumata A."/>
            <person name="Worley K.C."/>
            <person name="Xie Q."/>
            <person name="Ylla G."/>
            <person name="Poulsen M."/>
            <person name="Gibbs R.A."/>
            <person name="Schal C."/>
            <person name="Richards S."/>
            <person name="Belles X."/>
            <person name="Korb J."/>
            <person name="Bornberg-Bauer E."/>
        </authorList>
    </citation>
    <scope>NUCLEOTIDE SEQUENCE [LARGE SCALE GENOMIC DNA]</scope>
    <source>
        <tissue evidence="2">Whole body</tissue>
    </source>
</reference>
<dbReference type="InterPro" id="IPR001888">
    <property type="entry name" value="Transposase_1"/>
</dbReference>
<name>A0A2J7PVY3_9NEOP</name>
<dbReference type="Gene3D" id="3.30.420.10">
    <property type="entry name" value="Ribonuclease H-like superfamily/Ribonuclease H"/>
    <property type="match status" value="1"/>
</dbReference>
<dbReference type="STRING" id="105785.A0A2J7PVY3"/>
<feature type="compositionally biased region" description="Basic and acidic residues" evidence="1">
    <location>
        <begin position="33"/>
        <end position="42"/>
    </location>
</feature>
<dbReference type="Pfam" id="PF01359">
    <property type="entry name" value="Transposase_1"/>
    <property type="match status" value="1"/>
</dbReference>
<accession>A0A2J7PVY3</accession>
<comment type="caution">
    <text evidence="2">The sequence shown here is derived from an EMBL/GenBank/DDBJ whole genome shotgun (WGS) entry which is preliminary data.</text>
</comment>
<evidence type="ECO:0008006" key="4">
    <source>
        <dbReference type="Google" id="ProtNLM"/>
    </source>
</evidence>
<evidence type="ECO:0000256" key="1">
    <source>
        <dbReference type="SAM" id="MobiDB-lite"/>
    </source>
</evidence>
<gene>
    <name evidence="2" type="ORF">B7P43_G06285</name>
</gene>
<dbReference type="InParanoid" id="A0A2J7PVY3"/>
<dbReference type="Proteomes" id="UP000235965">
    <property type="component" value="Unassembled WGS sequence"/>
</dbReference>
<evidence type="ECO:0000313" key="3">
    <source>
        <dbReference type="Proteomes" id="UP000235965"/>
    </source>
</evidence>
<organism evidence="2 3">
    <name type="scientific">Cryptotermes secundus</name>
    <dbReference type="NCBI Taxonomy" id="105785"/>
    <lineage>
        <taxon>Eukaryota</taxon>
        <taxon>Metazoa</taxon>
        <taxon>Ecdysozoa</taxon>
        <taxon>Arthropoda</taxon>
        <taxon>Hexapoda</taxon>
        <taxon>Insecta</taxon>
        <taxon>Pterygota</taxon>
        <taxon>Neoptera</taxon>
        <taxon>Polyneoptera</taxon>
        <taxon>Dictyoptera</taxon>
        <taxon>Blattodea</taxon>
        <taxon>Blattoidea</taxon>
        <taxon>Termitoidae</taxon>
        <taxon>Kalotermitidae</taxon>
        <taxon>Cryptotermitinae</taxon>
        <taxon>Cryptotermes</taxon>
    </lineage>
</organism>
<evidence type="ECO:0000313" key="2">
    <source>
        <dbReference type="EMBL" id="PNF20493.1"/>
    </source>
</evidence>
<dbReference type="EMBL" id="NEVH01020940">
    <property type="protein sequence ID" value="PNF20493.1"/>
    <property type="molecule type" value="Genomic_DNA"/>
</dbReference>
<dbReference type="PANTHER" id="PTHR46060">
    <property type="entry name" value="MARINER MOS1 TRANSPOSASE-LIKE PROTEIN"/>
    <property type="match status" value="1"/>
</dbReference>
<sequence length="317" mass="36877">MLQKFTRLQRAYGSVCMGASSVRRWVKHFKDEKTSIEDEPRSGRPRTASTERNKERVDEIIQDDRRVTVDTIARKLGTGHSAVQEMIESLGYRKVCARWVPRLLTEDHKGQRKAITSELLQRYRHEGDDFLLCIVTGDESWFHHFEPETKRQSMEWHHLHSPSKKKAKTVPSAAKVMGTVFWDAEGFILAEFLEPGQTINAARYVQTLHKLRHALRDKRPGRNIIILHDNARPTLEAIARRGVEELPTSSLQLLPMWDERGDNALRQGRQFRKHCVSFFGWLERNFTEGEFSNSQNAGRNVYKEVAIMWKNKERSVD</sequence>
<dbReference type="InterPro" id="IPR052709">
    <property type="entry name" value="Transposase-MT_Hybrid"/>
</dbReference>
<protein>
    <recommendedName>
        <fullName evidence="4">Mos1 transposase HTH domain-containing protein</fullName>
    </recommendedName>
</protein>
<dbReference type="OrthoDB" id="6818839at2759"/>